<sequence length="81" mass="9263">MKAKLNLTIDEQLLAQVKAYATQKHSSVSELVESYFRTFIVKKPPEKGIVQLIESLPKPEIQDQADLAKDYFEDNADKYGF</sequence>
<organism evidence="1 2">
    <name type="scientific">Olivibacter oleidegradans</name>
    <dbReference type="NCBI Taxonomy" id="760123"/>
    <lineage>
        <taxon>Bacteria</taxon>
        <taxon>Pseudomonadati</taxon>
        <taxon>Bacteroidota</taxon>
        <taxon>Sphingobacteriia</taxon>
        <taxon>Sphingobacteriales</taxon>
        <taxon>Sphingobacteriaceae</taxon>
        <taxon>Olivibacter</taxon>
    </lineage>
</organism>
<protein>
    <submittedName>
        <fullName evidence="1">DUF6364 family protein</fullName>
    </submittedName>
</protein>
<proteinExistence type="predicted"/>
<gene>
    <name evidence="1" type="ORF">ACFFI0_03295</name>
</gene>
<reference evidence="1 2" key="1">
    <citation type="submission" date="2024-09" db="EMBL/GenBank/DDBJ databases">
        <authorList>
            <person name="Sun Q."/>
            <person name="Mori K."/>
        </authorList>
    </citation>
    <scope>NUCLEOTIDE SEQUENCE [LARGE SCALE GENOMIC DNA]</scope>
    <source>
        <strain evidence="1 2">CCM 7765</strain>
    </source>
</reference>
<dbReference type="RefSeq" id="WP_130854702.1">
    <property type="nucleotide sequence ID" value="NZ_JBHLWO010000001.1"/>
</dbReference>
<evidence type="ECO:0000313" key="2">
    <source>
        <dbReference type="Proteomes" id="UP001589774"/>
    </source>
</evidence>
<comment type="caution">
    <text evidence="1">The sequence shown here is derived from an EMBL/GenBank/DDBJ whole genome shotgun (WGS) entry which is preliminary data.</text>
</comment>
<dbReference type="Pfam" id="PF19891">
    <property type="entry name" value="DUF6364"/>
    <property type="match status" value="1"/>
</dbReference>
<evidence type="ECO:0000313" key="1">
    <source>
        <dbReference type="EMBL" id="MFC0317315.1"/>
    </source>
</evidence>
<dbReference type="Proteomes" id="UP001589774">
    <property type="component" value="Unassembled WGS sequence"/>
</dbReference>
<dbReference type="InterPro" id="IPR045944">
    <property type="entry name" value="DUF6364"/>
</dbReference>
<accession>A0ABV6HEK3</accession>
<dbReference type="EMBL" id="JBHLWO010000001">
    <property type="protein sequence ID" value="MFC0317315.1"/>
    <property type="molecule type" value="Genomic_DNA"/>
</dbReference>
<keyword evidence="2" id="KW-1185">Reference proteome</keyword>
<name>A0ABV6HEK3_9SPHI</name>